<evidence type="ECO:0000313" key="4">
    <source>
        <dbReference type="EMBL" id="MBO1305946.1"/>
    </source>
</evidence>
<dbReference type="Gene3D" id="1.10.10.10">
    <property type="entry name" value="Winged helix-like DNA-binding domain superfamily/Winged helix DNA-binding domain"/>
    <property type="match status" value="1"/>
</dbReference>
<organism evidence="4 5">
    <name type="scientific">Candidatus Enterococcus moelleringii</name>
    <dbReference type="NCBI Taxonomy" id="2815325"/>
    <lineage>
        <taxon>Bacteria</taxon>
        <taxon>Bacillati</taxon>
        <taxon>Bacillota</taxon>
        <taxon>Bacilli</taxon>
        <taxon>Lactobacillales</taxon>
        <taxon>Enterococcaceae</taxon>
        <taxon>Enterococcus</taxon>
    </lineage>
</organism>
<evidence type="ECO:0000256" key="2">
    <source>
        <dbReference type="ARBA" id="ARBA00023163"/>
    </source>
</evidence>
<evidence type="ECO:0000313" key="5">
    <source>
        <dbReference type="Proteomes" id="UP000664601"/>
    </source>
</evidence>
<keyword evidence="5" id="KW-1185">Reference proteome</keyword>
<reference evidence="4 5" key="1">
    <citation type="submission" date="2021-03" db="EMBL/GenBank/DDBJ databases">
        <title>Enterococcal diversity collection.</title>
        <authorList>
            <person name="Gilmore M.S."/>
            <person name="Schwartzman J."/>
            <person name="Van Tyne D."/>
            <person name="Martin M."/>
            <person name="Earl A.M."/>
            <person name="Manson A.L."/>
            <person name="Straub T."/>
            <person name="Salamzade R."/>
            <person name="Saavedra J."/>
            <person name="Lebreton F."/>
            <person name="Prichula J."/>
            <person name="Schaufler K."/>
            <person name="Gaca A."/>
            <person name="Sgardioli B."/>
            <person name="Wagenaar J."/>
            <person name="Strong T."/>
        </authorList>
    </citation>
    <scope>NUCLEOTIDE SEQUENCE [LARGE SCALE GENOMIC DNA]</scope>
    <source>
        <strain evidence="4 5">669A</strain>
    </source>
</reference>
<keyword evidence="1" id="KW-0805">Transcription regulation</keyword>
<dbReference type="EMBL" id="JAFREM010000012">
    <property type="protein sequence ID" value="MBO1305946.1"/>
    <property type="molecule type" value="Genomic_DNA"/>
</dbReference>
<proteinExistence type="predicted"/>
<name>A0ABS3L8I9_9ENTE</name>
<keyword evidence="2" id="KW-0804">Transcription</keyword>
<comment type="caution">
    <text evidence="4">The sequence shown here is derived from an EMBL/GenBank/DDBJ whole genome shotgun (WGS) entry which is preliminary data.</text>
</comment>
<dbReference type="Proteomes" id="UP000664601">
    <property type="component" value="Unassembled WGS sequence"/>
</dbReference>
<accession>A0ABS3L8I9</accession>
<dbReference type="Pfam" id="PF05043">
    <property type="entry name" value="Mga"/>
    <property type="match status" value="1"/>
</dbReference>
<dbReference type="RefSeq" id="WP_207672879.1">
    <property type="nucleotide sequence ID" value="NZ_JAFREM010000012.1"/>
</dbReference>
<dbReference type="InterPro" id="IPR036388">
    <property type="entry name" value="WH-like_DNA-bd_sf"/>
</dbReference>
<protein>
    <submittedName>
        <fullName evidence="4">Helix-turn-helix domain-containing protein</fullName>
    </submittedName>
</protein>
<feature type="domain" description="Mga helix-turn-helix" evidence="3">
    <location>
        <begin position="76"/>
        <end position="157"/>
    </location>
</feature>
<evidence type="ECO:0000259" key="3">
    <source>
        <dbReference type="Pfam" id="PF05043"/>
    </source>
</evidence>
<dbReference type="PANTHER" id="PTHR30185:SF18">
    <property type="entry name" value="TRANSCRIPTIONAL REGULATOR MTLR"/>
    <property type="match status" value="1"/>
</dbReference>
<dbReference type="InterPro" id="IPR050661">
    <property type="entry name" value="BglG_antiterminators"/>
</dbReference>
<gene>
    <name evidence="4" type="ORF">JZO70_07230</name>
</gene>
<evidence type="ECO:0000256" key="1">
    <source>
        <dbReference type="ARBA" id="ARBA00023015"/>
    </source>
</evidence>
<dbReference type="InterPro" id="IPR007737">
    <property type="entry name" value="Mga_HTH"/>
</dbReference>
<sequence>MKRKIIDTLDRRTRPFTYKELAEALQSSSVTTLQATCKELAELMEQLYPDHSCSLVIQKENHGTTLTFLRSSDNLQVFYDYLYSSDLAYEILQTLLFERQTSTVLFCMDHGLSESSLKRKIKDINRELLDFDLRITCAKQLSLKGPEAKVRAFYYIFLRSVHRQFFTIPGMQNLATDYQLATKLTEYLGVSGDLTLVERFAYWVLITRLAISKGKKLQLSQADLTVMDTLAFPEQPAFLLNWSTQDWNFLLTVVYCSLSENFQLPLKTESSLEAPQQQSWIQLFQAYFRSLTPEEEQLIHTKLNQLAMTVHFFPLSSTFLTTLQAFVGLDELTEMYPLYLQRFEAFWQEWSSQLSRPELEMFRMFSLATCISIMPMDQLLPEIAVYVYSETSDSFKQYLRIKLNFYFSNRYALKFVEIPEAADLLIGTIPFYEDQCSPKQKQLIVRARVSQKDLDNIAECLRELFENQS</sequence>
<dbReference type="PANTHER" id="PTHR30185">
    <property type="entry name" value="CRYPTIC BETA-GLUCOSIDE BGL OPERON ANTITERMINATOR"/>
    <property type="match status" value="1"/>
</dbReference>